<evidence type="ECO:0000256" key="1">
    <source>
        <dbReference type="SAM" id="MobiDB-lite"/>
    </source>
</evidence>
<dbReference type="PANTHER" id="PTHR13027">
    <property type="entry name" value="SAND PROTEIN-RELATED"/>
    <property type="match status" value="1"/>
</dbReference>
<organism evidence="4 5">
    <name type="scientific">Euplotes crassus</name>
    <dbReference type="NCBI Taxonomy" id="5936"/>
    <lineage>
        <taxon>Eukaryota</taxon>
        <taxon>Sar</taxon>
        <taxon>Alveolata</taxon>
        <taxon>Ciliophora</taxon>
        <taxon>Intramacronucleata</taxon>
        <taxon>Spirotrichea</taxon>
        <taxon>Hypotrichia</taxon>
        <taxon>Euplotida</taxon>
        <taxon>Euplotidae</taxon>
        <taxon>Moneuplotes</taxon>
    </lineage>
</organism>
<dbReference type="Pfam" id="PF19037">
    <property type="entry name" value="Fuz_longin_2"/>
    <property type="match status" value="1"/>
</dbReference>
<dbReference type="Pfam" id="PF19036">
    <property type="entry name" value="Fuz_longin_1"/>
    <property type="match status" value="1"/>
</dbReference>
<feature type="region of interest" description="Disordered" evidence="1">
    <location>
        <begin position="1"/>
        <end position="64"/>
    </location>
</feature>
<dbReference type="EMBL" id="CAMPGE010007863">
    <property type="protein sequence ID" value="CAI2366780.1"/>
    <property type="molecule type" value="Genomic_DNA"/>
</dbReference>
<dbReference type="AlphaFoldDB" id="A0AAD1UJV5"/>
<dbReference type="InterPro" id="IPR004353">
    <property type="entry name" value="Mon1"/>
</dbReference>
<evidence type="ECO:0000259" key="2">
    <source>
        <dbReference type="Pfam" id="PF19036"/>
    </source>
</evidence>
<gene>
    <name evidence="4" type="ORF">ECRASSUSDP1_LOCUS8054</name>
</gene>
<evidence type="ECO:0008006" key="6">
    <source>
        <dbReference type="Google" id="ProtNLM"/>
    </source>
</evidence>
<keyword evidence="5" id="KW-1185">Reference proteome</keyword>
<dbReference type="Proteomes" id="UP001295684">
    <property type="component" value="Unassembled WGS sequence"/>
</dbReference>
<feature type="domain" description="FUZ/MON1/HPS1 first Longin" evidence="2">
    <location>
        <begin position="108"/>
        <end position="232"/>
    </location>
</feature>
<feature type="domain" description="FUZ/MON1/HPS1 second Longin" evidence="3">
    <location>
        <begin position="278"/>
        <end position="368"/>
    </location>
</feature>
<dbReference type="InterPro" id="IPR043971">
    <property type="entry name" value="FUZ/MON1/HPS1_longin_2"/>
</dbReference>
<evidence type="ECO:0000313" key="4">
    <source>
        <dbReference type="EMBL" id="CAI2366780.1"/>
    </source>
</evidence>
<name>A0AAD1UJV5_EUPCR</name>
<dbReference type="PRINTS" id="PR01546">
    <property type="entry name" value="YEAST73DUF"/>
</dbReference>
<dbReference type="InterPro" id="IPR043972">
    <property type="entry name" value="FUZ/MON1/HPS1_longin_1"/>
</dbReference>
<sequence>MEEEKDSKMIINELKPDPEDDPENQDQVVSKSPVTGDEGIFPTIVKSKEEEEEENSEEASAILNSKKRLDVNSLEESEEGAQEESKASFSKLSIDVTEEDSIREHAYNYFIFTLAGKPIFCRFGDEFHLSPMFATFSAMIPKILSFYSNNEFYKDRNFLRCIRGKKLKCVVLIKSQICYVAITKYKETTSYLRQQLEYLHLQMVSLITNQILESLKERPNLDIRNSVAGLEKPLHMMSEMVKRSPACFLNAFPVLTLHSLLRKDLYQLIEENKPNDFYYGLLVTYTTVLGVIENKEEDAMICAPDINLIFNYIHSLSSFRHEETWTPICIPGITEEFLLHVYVYFLNPHFGVVYISTSDQIDVFYEYSKSAKALFSEVQELKIINHLENWSTRLYQPIDMKEITCAIIRNDTLDQFIHYNLPKPRDYTQEHVELLARFEEMYSRCCSFSNKKTFYLVEKEEYETYVIHRNHSVGSFKFTLLLRLNESITEKQIHQICDDLLIDLKQPKKSLFINTKS</sequence>
<comment type="caution">
    <text evidence="4">The sequence shown here is derived from an EMBL/GenBank/DDBJ whole genome shotgun (WGS) entry which is preliminary data.</text>
</comment>
<evidence type="ECO:0000259" key="3">
    <source>
        <dbReference type="Pfam" id="PF19037"/>
    </source>
</evidence>
<protein>
    <recommendedName>
        <fullName evidence="6">Vacuolar fusion protein MON1 homolog</fullName>
    </recommendedName>
</protein>
<dbReference type="GO" id="GO:0006623">
    <property type="term" value="P:protein targeting to vacuole"/>
    <property type="evidence" value="ECO:0007669"/>
    <property type="project" value="InterPro"/>
</dbReference>
<dbReference type="PANTHER" id="PTHR13027:SF7">
    <property type="entry name" value="VACUOLAR FUSION PROTEIN MON1 HOMOLOG"/>
    <property type="match status" value="1"/>
</dbReference>
<accession>A0AAD1UJV5</accession>
<proteinExistence type="predicted"/>
<reference evidence="4" key="1">
    <citation type="submission" date="2023-07" db="EMBL/GenBank/DDBJ databases">
        <authorList>
            <consortium name="AG Swart"/>
            <person name="Singh M."/>
            <person name="Singh A."/>
            <person name="Seah K."/>
            <person name="Emmerich C."/>
        </authorList>
    </citation>
    <scope>NUCLEOTIDE SEQUENCE</scope>
    <source>
        <strain evidence="4">DP1</strain>
    </source>
</reference>
<dbReference type="GO" id="GO:0016192">
    <property type="term" value="P:vesicle-mediated transport"/>
    <property type="evidence" value="ECO:0007669"/>
    <property type="project" value="InterPro"/>
</dbReference>
<evidence type="ECO:0000313" key="5">
    <source>
        <dbReference type="Proteomes" id="UP001295684"/>
    </source>
</evidence>